<dbReference type="RefSeq" id="WP_110132000.1">
    <property type="nucleotide sequence ID" value="NZ_QHJQ01000012.1"/>
</dbReference>
<protein>
    <submittedName>
        <fullName evidence="2">Uncharacterized protein</fullName>
    </submittedName>
</protein>
<reference evidence="2 3" key="1">
    <citation type="submission" date="2018-05" db="EMBL/GenBank/DDBJ databases">
        <title>Coraliomargarita sinensis sp. nov., isolated from a marine solar saltern.</title>
        <authorList>
            <person name="Zhou L.Y."/>
        </authorList>
    </citation>
    <scope>NUCLEOTIDE SEQUENCE [LARGE SCALE GENOMIC DNA]</scope>
    <source>
        <strain evidence="2 3">WN38</strain>
    </source>
</reference>
<dbReference type="Proteomes" id="UP000247099">
    <property type="component" value="Unassembled WGS sequence"/>
</dbReference>
<dbReference type="InParanoid" id="A0A317ZDG2"/>
<sequence length="215" mass="23532">MRRIAAATHLLFAVLLFSACASVRQPSSYIANLGLNSRPIIGEFDVCDSAGCRSITGLSYTPQEWQTIAALFEPKPESPAEERERINIAIGAMETMIGAKNDTLGDAPKNKRHLGTGKQIDCIAEAANTTVALLLLQQDGLLRYHTVGFPKHRGFTRLRFPHNTASVTERKSGDKYVIDSWFFAGGEPSISVPVSEWKAGYDPHKDPDFTVPSAQ</sequence>
<keyword evidence="3" id="KW-1185">Reference proteome</keyword>
<proteinExistence type="predicted"/>
<dbReference type="EMBL" id="QHJQ01000012">
    <property type="protein sequence ID" value="PXA03090.1"/>
    <property type="molecule type" value="Genomic_DNA"/>
</dbReference>
<feature type="chain" id="PRO_5016237213" evidence="1">
    <location>
        <begin position="22"/>
        <end position="215"/>
    </location>
</feature>
<dbReference type="OrthoDB" id="6117634at2"/>
<dbReference type="AlphaFoldDB" id="A0A317ZDG2"/>
<name>A0A317ZDG2_9BACT</name>
<comment type="caution">
    <text evidence="2">The sequence shown here is derived from an EMBL/GenBank/DDBJ whole genome shotgun (WGS) entry which is preliminary data.</text>
</comment>
<evidence type="ECO:0000313" key="2">
    <source>
        <dbReference type="EMBL" id="PXA03090.1"/>
    </source>
</evidence>
<organism evidence="2 3">
    <name type="scientific">Coraliomargarita sinensis</name>
    <dbReference type="NCBI Taxonomy" id="2174842"/>
    <lineage>
        <taxon>Bacteria</taxon>
        <taxon>Pseudomonadati</taxon>
        <taxon>Verrucomicrobiota</taxon>
        <taxon>Opitutia</taxon>
        <taxon>Puniceicoccales</taxon>
        <taxon>Coraliomargaritaceae</taxon>
        <taxon>Coraliomargarita</taxon>
    </lineage>
</organism>
<gene>
    <name evidence="2" type="ORF">DDZ13_13550</name>
</gene>
<keyword evidence="1" id="KW-0732">Signal</keyword>
<evidence type="ECO:0000313" key="3">
    <source>
        <dbReference type="Proteomes" id="UP000247099"/>
    </source>
</evidence>
<accession>A0A317ZDG2</accession>
<feature type="signal peptide" evidence="1">
    <location>
        <begin position="1"/>
        <end position="21"/>
    </location>
</feature>
<dbReference type="PROSITE" id="PS51257">
    <property type="entry name" value="PROKAR_LIPOPROTEIN"/>
    <property type="match status" value="1"/>
</dbReference>
<evidence type="ECO:0000256" key="1">
    <source>
        <dbReference type="SAM" id="SignalP"/>
    </source>
</evidence>